<evidence type="ECO:0000256" key="2">
    <source>
        <dbReference type="SAM" id="Phobius"/>
    </source>
</evidence>
<dbReference type="GO" id="GO:0005737">
    <property type="term" value="C:cytoplasm"/>
    <property type="evidence" value="ECO:0007669"/>
    <property type="project" value="TreeGrafter"/>
</dbReference>
<dbReference type="Gene3D" id="3.50.50.60">
    <property type="entry name" value="FAD/NAD(P)-binding domain"/>
    <property type="match status" value="1"/>
</dbReference>
<dbReference type="GO" id="GO:0016491">
    <property type="term" value="F:oxidoreductase activity"/>
    <property type="evidence" value="ECO:0007669"/>
    <property type="project" value="UniProtKB-KW"/>
</dbReference>
<dbReference type="Pfam" id="PF01266">
    <property type="entry name" value="DAO"/>
    <property type="match status" value="1"/>
</dbReference>
<keyword evidence="2" id="KW-0472">Membrane</keyword>
<dbReference type="PANTHER" id="PTHR13847">
    <property type="entry name" value="SARCOSINE DEHYDROGENASE-RELATED"/>
    <property type="match status" value="1"/>
</dbReference>
<evidence type="ECO:0000256" key="1">
    <source>
        <dbReference type="ARBA" id="ARBA00023002"/>
    </source>
</evidence>
<dbReference type="EMBL" id="FMJC01000002">
    <property type="protein sequence ID" value="SCM74829.1"/>
    <property type="molecule type" value="Genomic_DNA"/>
</dbReference>
<dbReference type="InterPro" id="IPR036188">
    <property type="entry name" value="FAD/NAD-bd_sf"/>
</dbReference>
<dbReference type="PROSITE" id="PS51257">
    <property type="entry name" value="PROKAR_LIPOPROTEIN"/>
    <property type="match status" value="1"/>
</dbReference>
<feature type="transmembrane region" description="Helical" evidence="2">
    <location>
        <begin position="7"/>
        <end position="27"/>
    </location>
</feature>
<name>A0A212LBT6_9BACT</name>
<dbReference type="PANTHER" id="PTHR13847:SF287">
    <property type="entry name" value="FAD-DEPENDENT OXIDOREDUCTASE DOMAIN-CONTAINING PROTEIN 1"/>
    <property type="match status" value="1"/>
</dbReference>
<dbReference type="InterPro" id="IPR006076">
    <property type="entry name" value="FAD-dep_OxRdtase"/>
</dbReference>
<keyword evidence="1" id="KW-0560">Oxidoreductase</keyword>
<reference evidence="4" key="1">
    <citation type="submission" date="2016-08" db="EMBL/GenBank/DDBJ databases">
        <authorList>
            <person name="Seilhamer J.J."/>
        </authorList>
    </citation>
    <scope>NUCLEOTIDE SEQUENCE</scope>
    <source>
        <strain evidence="4">86-1</strain>
    </source>
</reference>
<evidence type="ECO:0000313" key="4">
    <source>
        <dbReference type="EMBL" id="SCM74829.1"/>
    </source>
</evidence>
<organism evidence="4">
    <name type="scientific">uncultured Desulfovibrio sp</name>
    <dbReference type="NCBI Taxonomy" id="167968"/>
    <lineage>
        <taxon>Bacteria</taxon>
        <taxon>Pseudomonadati</taxon>
        <taxon>Thermodesulfobacteriota</taxon>
        <taxon>Desulfovibrionia</taxon>
        <taxon>Desulfovibrionales</taxon>
        <taxon>Desulfovibrionaceae</taxon>
        <taxon>Desulfovibrio</taxon>
        <taxon>environmental samples</taxon>
    </lineage>
</organism>
<evidence type="ECO:0000259" key="3">
    <source>
        <dbReference type="Pfam" id="PF01266"/>
    </source>
</evidence>
<dbReference type="SUPFAM" id="SSF54373">
    <property type="entry name" value="FAD-linked reductases, C-terminal domain"/>
    <property type="match status" value="1"/>
</dbReference>
<keyword evidence="2" id="KW-1133">Transmembrane helix</keyword>
<dbReference type="AlphaFoldDB" id="A0A212LBT6"/>
<gene>
    <name evidence="4" type="ORF">KL86DES1_22180</name>
</gene>
<accession>A0A212LBT6</accession>
<dbReference type="SUPFAM" id="SSF51905">
    <property type="entry name" value="FAD/NAD(P)-binding domain"/>
    <property type="match status" value="1"/>
</dbReference>
<feature type="domain" description="FAD dependent oxidoreductase" evidence="3">
    <location>
        <begin position="10"/>
        <end position="369"/>
    </location>
</feature>
<proteinExistence type="predicted"/>
<dbReference type="RefSeq" id="WP_179981346.1">
    <property type="nucleotide sequence ID" value="NZ_LT608333.1"/>
</dbReference>
<dbReference type="Gene3D" id="3.30.9.10">
    <property type="entry name" value="D-Amino Acid Oxidase, subunit A, domain 2"/>
    <property type="match status" value="1"/>
</dbReference>
<keyword evidence="2" id="KW-0812">Transmembrane</keyword>
<sequence>MSSKHTAGAVVIGGGAVGTAIACYLAMDGIDVTLVERGEFAWGSSRRCDGHVVTYDTPPGAYSQFCKYGQDMFHDAAKFLPVDFEFSPEGLGLLVDDERDLDTVRANYEGKKNEGIDVTLWDRDDLRHHEPNIGDKILACLNFNGDCKLNPMRLCQGLALHAESNGATLMTRTSVTGLRTDGGRITTVETDKGLIHTENVILAAGVWTPLLADMVGISVPVRPRQGHVVVTERVRNLVGKNYAEYGYLLAKGGKTRCNATPEMEHFGVAFVLEPSHAGTILLGSSRRYVGMNIRPDPRVMRIIAQRARHFYPALADTRIIRCYAGLRPCTPDAKPIISATHLQGLFVATGHEGNGIGLSLITGKLITEMVRGQAPFMDISYMGLDRFGSGPAALSATTTTA</sequence>
<protein>
    <submittedName>
        <fullName evidence="4">FAD dependent oxidoreductase</fullName>
    </submittedName>
</protein>